<organism evidence="1 2">
    <name type="scientific">Plantactinospora siamensis</name>
    <dbReference type="NCBI Taxonomy" id="555372"/>
    <lineage>
        <taxon>Bacteria</taxon>
        <taxon>Bacillati</taxon>
        <taxon>Actinomycetota</taxon>
        <taxon>Actinomycetes</taxon>
        <taxon>Micromonosporales</taxon>
        <taxon>Micromonosporaceae</taxon>
        <taxon>Plantactinospora</taxon>
    </lineage>
</organism>
<protein>
    <submittedName>
        <fullName evidence="1">Uncharacterized protein</fullName>
    </submittedName>
</protein>
<keyword evidence="2" id="KW-1185">Reference proteome</keyword>
<name>A0ABV6P2K4_9ACTN</name>
<evidence type="ECO:0000313" key="2">
    <source>
        <dbReference type="Proteomes" id="UP001589894"/>
    </source>
</evidence>
<dbReference type="EMBL" id="JBHLUE010000020">
    <property type="protein sequence ID" value="MFC0567266.1"/>
    <property type="molecule type" value="Genomic_DNA"/>
</dbReference>
<dbReference type="RefSeq" id="WP_377342556.1">
    <property type="nucleotide sequence ID" value="NZ_JBHLUE010000020.1"/>
</dbReference>
<gene>
    <name evidence="1" type="ORF">ACFFHU_24390</name>
</gene>
<accession>A0ABV6P2K4</accession>
<reference evidence="1 2" key="1">
    <citation type="submission" date="2024-09" db="EMBL/GenBank/DDBJ databases">
        <authorList>
            <person name="Sun Q."/>
            <person name="Mori K."/>
        </authorList>
    </citation>
    <scope>NUCLEOTIDE SEQUENCE [LARGE SCALE GENOMIC DNA]</scope>
    <source>
        <strain evidence="1 2">TBRC 2205</strain>
    </source>
</reference>
<sequence>MRTPENGTGGKPAAAGPAGAGTALAAGADLARYREAVADLLVEVAGVAGTGRRRLTSTVVANRAGDPDLRAVWRGTPDGADGTVERLLQEIAGYLPSARSSAIDLLAMVRIFLLSRVDVLWWGDTEEFRTDLDVRRSAELVDLEPLRRAGRLRFRYLRQAESLPARAARAARRRLVPDLLPRTAGLRFPRTRPAVLAMLDRLAVQFAAISPGAAGPLWVTSLVRSRAHQDHLRQLGYTALLPSAHCTGHAADIELAWHRRHGTDTALGMLLLDRQRAGEVNVIDEGQAWHVCVSPAAVAACAPRLAPVG</sequence>
<evidence type="ECO:0000313" key="1">
    <source>
        <dbReference type="EMBL" id="MFC0567266.1"/>
    </source>
</evidence>
<dbReference type="Proteomes" id="UP001589894">
    <property type="component" value="Unassembled WGS sequence"/>
</dbReference>
<proteinExistence type="predicted"/>
<comment type="caution">
    <text evidence="1">The sequence shown here is derived from an EMBL/GenBank/DDBJ whole genome shotgun (WGS) entry which is preliminary data.</text>
</comment>